<proteinExistence type="predicted"/>
<protein>
    <recommendedName>
        <fullName evidence="3">Transposase</fullName>
    </recommendedName>
</protein>
<keyword evidence="2" id="KW-1185">Reference proteome</keyword>
<accession>A0A5M3T3V1</accession>
<comment type="caution">
    <text evidence="1">The sequence shown here is derived from an EMBL/GenBank/DDBJ whole genome shotgun (WGS) entry which is preliminary data.</text>
</comment>
<dbReference type="Proteomes" id="UP000326169">
    <property type="component" value="Unassembled WGS sequence"/>
</dbReference>
<sequence>MVNNPSYPMLEHTLSQLLNQTEKDWGYLRIHKVDNAYTVRMWGSTDTILRFQSNENTRSYRLFWYRRPKPSVSIQSRTTTNKVLDPKTKTYKVKKYKTYQVCCKIEANQVESSINRIFAEMVRVHLVALIEARIEQLDRDDHTGTEKTLESPVVTVIQN</sequence>
<evidence type="ECO:0008006" key="3">
    <source>
        <dbReference type="Google" id="ProtNLM"/>
    </source>
</evidence>
<dbReference type="GeneID" id="301681641"/>
<reference evidence="1 2" key="1">
    <citation type="journal article" date="2019" name="J Genomics">
        <title>The Draft Genome of a Hydrogen-producing Cyanobacterium, Arthrospira platensis NIES-46.</title>
        <authorList>
            <person name="Suzuki S."/>
            <person name="Yamaguchi H."/>
            <person name="Kawachi M."/>
        </authorList>
    </citation>
    <scope>NUCLEOTIDE SEQUENCE [LARGE SCALE GENOMIC DNA]</scope>
    <source>
        <strain evidence="1 2">NIES-46</strain>
    </source>
</reference>
<organism evidence="1 2">
    <name type="scientific">Limnospira platensis NIES-46</name>
    <dbReference type="NCBI Taxonomy" id="1236695"/>
    <lineage>
        <taxon>Bacteria</taxon>
        <taxon>Bacillati</taxon>
        <taxon>Cyanobacteriota</taxon>
        <taxon>Cyanophyceae</taxon>
        <taxon>Oscillatoriophycideae</taxon>
        <taxon>Oscillatoriales</taxon>
        <taxon>Sirenicapillariaceae</taxon>
        <taxon>Limnospira</taxon>
    </lineage>
</organism>
<name>A0A5M3T3V1_LIMPL</name>
<evidence type="ECO:0000313" key="1">
    <source>
        <dbReference type="EMBL" id="GCE92658.1"/>
    </source>
</evidence>
<evidence type="ECO:0000313" key="2">
    <source>
        <dbReference type="Proteomes" id="UP000326169"/>
    </source>
</evidence>
<gene>
    <name evidence="1" type="ORF">NIES46_06980</name>
</gene>
<dbReference type="RefSeq" id="WP_006617916.1">
    <property type="nucleotide sequence ID" value="NZ_BIMW01000033.1"/>
</dbReference>
<dbReference type="EMBL" id="BIMW01000033">
    <property type="protein sequence ID" value="GCE92658.1"/>
    <property type="molecule type" value="Genomic_DNA"/>
</dbReference>